<dbReference type="EMBL" id="JAJODE010000010">
    <property type="protein sequence ID" value="MCD4838296.1"/>
    <property type="molecule type" value="Genomic_DNA"/>
</dbReference>
<organism evidence="1 2">
    <name type="scientific">Neobacillus sedimentimangrovi</name>
    <dbReference type="NCBI Taxonomy" id="2699460"/>
    <lineage>
        <taxon>Bacteria</taxon>
        <taxon>Bacillati</taxon>
        <taxon>Bacillota</taxon>
        <taxon>Bacilli</taxon>
        <taxon>Bacillales</taxon>
        <taxon>Bacillaceae</taxon>
        <taxon>Neobacillus</taxon>
    </lineage>
</organism>
<gene>
    <name evidence="1" type="ORF">LRS37_05300</name>
</gene>
<evidence type="ECO:0000313" key="1">
    <source>
        <dbReference type="EMBL" id="MCD4838296.1"/>
    </source>
</evidence>
<accession>A0ABS8QGB4</accession>
<dbReference type="RefSeq" id="WP_038537699.1">
    <property type="nucleotide sequence ID" value="NZ_JAAFZF010000002.1"/>
</dbReference>
<name>A0ABS8QGB4_9BACI</name>
<dbReference type="InterPro" id="IPR025573">
    <property type="entry name" value="YwpF"/>
</dbReference>
<evidence type="ECO:0000313" key="2">
    <source>
        <dbReference type="Proteomes" id="UP001162836"/>
    </source>
</evidence>
<sequence length="145" mass="17152">MKTFKLFSLEVVEEDGQSVEVPLEDGLIINKEDERSTWLIEAYTDLTLYDYFKKIEEENREIIVETVITKRENDPAFFQTKIVTLNKFEHQMSVLLEGHLRRNKSDYSELLLENLLQKGLQGEPLLTEFKEKMKSKPKLKVKKNR</sequence>
<dbReference type="Proteomes" id="UP001162836">
    <property type="component" value="Unassembled WGS sequence"/>
</dbReference>
<comment type="caution">
    <text evidence="1">The sequence shown here is derived from an EMBL/GenBank/DDBJ whole genome shotgun (WGS) entry which is preliminary data.</text>
</comment>
<keyword evidence="2" id="KW-1185">Reference proteome</keyword>
<protein>
    <submittedName>
        <fullName evidence="1">YwpF-like family protein</fullName>
    </submittedName>
</protein>
<reference evidence="1 2" key="1">
    <citation type="journal article" date="2023" name="Antonie Van Leeuwenhoek">
        <title>Unveiling the genomic potential of a novel thermostable glycoside hydrolases producing Neobacillus sedimentimangrovi UE25.</title>
        <authorList>
            <person name="Ejaz U."/>
            <person name="Saleem F."/>
            <person name="Rashid R."/>
            <person name="Hasan K.A."/>
            <person name="Syed M.N."/>
            <person name="Sohail M."/>
        </authorList>
    </citation>
    <scope>NUCLEOTIDE SEQUENCE [LARGE SCALE GENOMIC DNA]</scope>
    <source>
        <strain evidence="1 2">UE25</strain>
    </source>
</reference>
<proteinExistence type="predicted"/>
<dbReference type="Pfam" id="PF14183">
    <property type="entry name" value="YwpF"/>
    <property type="match status" value="1"/>
</dbReference>